<protein>
    <submittedName>
        <fullName evidence="2">YtpI family protein</fullName>
    </submittedName>
</protein>
<name>A0A927GU39_9BACL</name>
<keyword evidence="1" id="KW-0472">Membrane</keyword>
<evidence type="ECO:0000313" key="2">
    <source>
        <dbReference type="EMBL" id="MBD2848268.1"/>
    </source>
</evidence>
<dbReference type="AlphaFoldDB" id="A0A927GU39"/>
<dbReference type="RefSeq" id="WP_190921362.1">
    <property type="nucleotide sequence ID" value="NZ_JACXIZ010000059.1"/>
</dbReference>
<keyword evidence="3" id="KW-1185">Reference proteome</keyword>
<feature type="transmembrane region" description="Helical" evidence="1">
    <location>
        <begin position="44"/>
        <end position="62"/>
    </location>
</feature>
<reference evidence="2" key="1">
    <citation type="submission" date="2020-09" db="EMBL/GenBank/DDBJ databases">
        <title>A novel bacterium of genus Paenibacillus, isolated from South China Sea.</title>
        <authorList>
            <person name="Huang H."/>
            <person name="Mo K."/>
            <person name="Hu Y."/>
        </authorList>
    </citation>
    <scope>NUCLEOTIDE SEQUENCE</scope>
    <source>
        <strain evidence="2">IB182496</strain>
    </source>
</reference>
<feature type="transmembrane region" description="Helical" evidence="1">
    <location>
        <begin position="68"/>
        <end position="86"/>
    </location>
</feature>
<proteinExistence type="predicted"/>
<dbReference type="EMBL" id="JACXIZ010000059">
    <property type="protein sequence ID" value="MBD2848268.1"/>
    <property type="molecule type" value="Genomic_DNA"/>
</dbReference>
<sequence>MLVIQWLLGAGIIAALVLTAWFSIRYRREADPRRRGLNNARMNISMGTMLVLMALVQMLVFSGSTVRLIIGAVFLVLGLFNLFAGLRNHSFYNASR</sequence>
<evidence type="ECO:0000313" key="3">
    <source>
        <dbReference type="Proteomes" id="UP000621560"/>
    </source>
</evidence>
<comment type="caution">
    <text evidence="2">The sequence shown here is derived from an EMBL/GenBank/DDBJ whole genome shotgun (WGS) entry which is preliminary data.</text>
</comment>
<keyword evidence="1" id="KW-0812">Transmembrane</keyword>
<dbReference type="Pfam" id="PF14007">
    <property type="entry name" value="YtpI"/>
    <property type="match status" value="1"/>
</dbReference>
<gene>
    <name evidence="2" type="ORF">IDH44_23990</name>
</gene>
<accession>A0A927GU39</accession>
<dbReference type="InterPro" id="IPR025618">
    <property type="entry name" value="YtpI"/>
</dbReference>
<feature type="transmembrane region" description="Helical" evidence="1">
    <location>
        <begin position="6"/>
        <end position="24"/>
    </location>
</feature>
<keyword evidence="1" id="KW-1133">Transmembrane helix</keyword>
<dbReference type="Proteomes" id="UP000621560">
    <property type="component" value="Unassembled WGS sequence"/>
</dbReference>
<evidence type="ECO:0000256" key="1">
    <source>
        <dbReference type="SAM" id="Phobius"/>
    </source>
</evidence>
<organism evidence="2 3">
    <name type="scientific">Paenibacillus sabuli</name>
    <dbReference type="NCBI Taxonomy" id="2772509"/>
    <lineage>
        <taxon>Bacteria</taxon>
        <taxon>Bacillati</taxon>
        <taxon>Bacillota</taxon>
        <taxon>Bacilli</taxon>
        <taxon>Bacillales</taxon>
        <taxon>Paenibacillaceae</taxon>
        <taxon>Paenibacillus</taxon>
    </lineage>
</organism>